<dbReference type="InterPro" id="IPR005467">
    <property type="entry name" value="His_kinase_dom"/>
</dbReference>
<gene>
    <name evidence="15" type="ORF">FDP22_10605</name>
</gene>
<dbReference type="CDD" id="cd00075">
    <property type="entry name" value="HATPase"/>
    <property type="match status" value="1"/>
</dbReference>
<evidence type="ECO:0000256" key="12">
    <source>
        <dbReference type="SAM" id="Phobius"/>
    </source>
</evidence>
<dbReference type="OrthoDB" id="9805942at2"/>
<feature type="compositionally biased region" description="Low complexity" evidence="11">
    <location>
        <begin position="77"/>
        <end position="109"/>
    </location>
</feature>
<dbReference type="InterPro" id="IPR036890">
    <property type="entry name" value="HATPase_C_sf"/>
</dbReference>
<dbReference type="Proteomes" id="UP000305888">
    <property type="component" value="Chromosome"/>
</dbReference>
<reference evidence="15 16" key="1">
    <citation type="submission" date="2019-06" db="EMBL/GenBank/DDBJ databases">
        <title>Genome sequence of Rhodobacteraceae bacterium D4M1.</title>
        <authorList>
            <person name="Cao J."/>
        </authorList>
    </citation>
    <scope>NUCLEOTIDE SEQUENCE [LARGE SCALE GENOMIC DNA]</scope>
    <source>
        <strain evidence="15 16">D4M1</strain>
    </source>
</reference>
<comment type="subcellular location">
    <subcellularLocation>
        <location evidence="2">Membrane</location>
    </subcellularLocation>
</comment>
<evidence type="ECO:0000259" key="14">
    <source>
        <dbReference type="PROSITE" id="PS50885"/>
    </source>
</evidence>
<feature type="region of interest" description="Disordered" evidence="11">
    <location>
        <begin position="435"/>
        <end position="461"/>
    </location>
</feature>
<evidence type="ECO:0000313" key="16">
    <source>
        <dbReference type="Proteomes" id="UP000305888"/>
    </source>
</evidence>
<dbReference type="Pfam" id="PF00672">
    <property type="entry name" value="HAMP"/>
    <property type="match status" value="1"/>
</dbReference>
<dbReference type="PROSITE" id="PS50109">
    <property type="entry name" value="HIS_KIN"/>
    <property type="match status" value="1"/>
</dbReference>
<dbReference type="GO" id="GO:0000155">
    <property type="term" value="F:phosphorelay sensor kinase activity"/>
    <property type="evidence" value="ECO:0007669"/>
    <property type="project" value="InterPro"/>
</dbReference>
<dbReference type="Gene3D" id="3.30.565.10">
    <property type="entry name" value="Histidine kinase-like ATPase, C-terminal domain"/>
    <property type="match status" value="1"/>
</dbReference>
<feature type="compositionally biased region" description="Pro residues" evidence="11">
    <location>
        <begin position="66"/>
        <end position="76"/>
    </location>
</feature>
<organism evidence="15 16">
    <name type="scientific">Paroceanicella profunda</name>
    <dbReference type="NCBI Taxonomy" id="2579971"/>
    <lineage>
        <taxon>Bacteria</taxon>
        <taxon>Pseudomonadati</taxon>
        <taxon>Pseudomonadota</taxon>
        <taxon>Alphaproteobacteria</taxon>
        <taxon>Rhodobacterales</taxon>
        <taxon>Paracoccaceae</taxon>
        <taxon>Paroceanicella</taxon>
    </lineage>
</organism>
<feature type="compositionally biased region" description="Low complexity" evidence="11">
    <location>
        <begin position="144"/>
        <end position="163"/>
    </location>
</feature>
<feature type="transmembrane region" description="Helical" evidence="12">
    <location>
        <begin position="520"/>
        <end position="539"/>
    </location>
</feature>
<evidence type="ECO:0000256" key="2">
    <source>
        <dbReference type="ARBA" id="ARBA00004370"/>
    </source>
</evidence>
<dbReference type="Gene3D" id="6.10.340.10">
    <property type="match status" value="1"/>
</dbReference>
<dbReference type="PANTHER" id="PTHR45436">
    <property type="entry name" value="SENSOR HISTIDINE KINASE YKOH"/>
    <property type="match status" value="1"/>
</dbReference>
<evidence type="ECO:0000256" key="9">
    <source>
        <dbReference type="ARBA" id="ARBA00023012"/>
    </source>
</evidence>
<keyword evidence="7" id="KW-0418">Kinase</keyword>
<dbReference type="SUPFAM" id="SSF47384">
    <property type="entry name" value="Homodimeric domain of signal transducing histidine kinase"/>
    <property type="match status" value="1"/>
</dbReference>
<dbReference type="InterPro" id="IPR050428">
    <property type="entry name" value="TCS_sensor_his_kinase"/>
</dbReference>
<dbReference type="PANTHER" id="PTHR45436:SF5">
    <property type="entry name" value="SENSOR HISTIDINE KINASE TRCS"/>
    <property type="match status" value="1"/>
</dbReference>
<keyword evidence="10 12" id="KW-0472">Membrane</keyword>
<dbReference type="SMART" id="SM00388">
    <property type="entry name" value="HisKA"/>
    <property type="match status" value="1"/>
</dbReference>
<accession>A0A5B8FTS8</accession>
<proteinExistence type="predicted"/>
<evidence type="ECO:0000256" key="11">
    <source>
        <dbReference type="SAM" id="MobiDB-lite"/>
    </source>
</evidence>
<dbReference type="PROSITE" id="PS50885">
    <property type="entry name" value="HAMP"/>
    <property type="match status" value="1"/>
</dbReference>
<dbReference type="Pfam" id="PF02518">
    <property type="entry name" value="HATPase_c"/>
    <property type="match status" value="1"/>
</dbReference>
<evidence type="ECO:0000256" key="3">
    <source>
        <dbReference type="ARBA" id="ARBA00012438"/>
    </source>
</evidence>
<evidence type="ECO:0000256" key="7">
    <source>
        <dbReference type="ARBA" id="ARBA00022777"/>
    </source>
</evidence>
<dbReference type="InterPro" id="IPR003660">
    <property type="entry name" value="HAMP_dom"/>
</dbReference>
<feature type="compositionally biased region" description="Polar residues" evidence="11">
    <location>
        <begin position="164"/>
        <end position="173"/>
    </location>
</feature>
<evidence type="ECO:0000256" key="6">
    <source>
        <dbReference type="ARBA" id="ARBA00022692"/>
    </source>
</evidence>
<dbReference type="InterPro" id="IPR025908">
    <property type="entry name" value="Sensor_TM1"/>
</dbReference>
<keyword evidence="6 12" id="KW-0812">Transmembrane</keyword>
<dbReference type="AlphaFoldDB" id="A0A5B8FTS8"/>
<feature type="transmembrane region" description="Helical" evidence="12">
    <location>
        <begin position="311"/>
        <end position="330"/>
    </location>
</feature>
<dbReference type="InterPro" id="IPR003661">
    <property type="entry name" value="HisK_dim/P_dom"/>
</dbReference>
<dbReference type="GO" id="GO:0016020">
    <property type="term" value="C:membrane"/>
    <property type="evidence" value="ECO:0007669"/>
    <property type="project" value="UniProtKB-SubCell"/>
</dbReference>
<evidence type="ECO:0000256" key="4">
    <source>
        <dbReference type="ARBA" id="ARBA00022553"/>
    </source>
</evidence>
<evidence type="ECO:0000256" key="1">
    <source>
        <dbReference type="ARBA" id="ARBA00000085"/>
    </source>
</evidence>
<dbReference type="SMART" id="SM00387">
    <property type="entry name" value="HATPase_c"/>
    <property type="match status" value="1"/>
</dbReference>
<evidence type="ECO:0000313" key="15">
    <source>
        <dbReference type="EMBL" id="QDL92186.1"/>
    </source>
</evidence>
<keyword evidence="4" id="KW-0597">Phosphoprotein</keyword>
<keyword evidence="9" id="KW-0902">Two-component regulatory system</keyword>
<evidence type="ECO:0000259" key="13">
    <source>
        <dbReference type="PROSITE" id="PS50109"/>
    </source>
</evidence>
<dbReference type="KEGG" id="ppru:FDP22_10605"/>
<evidence type="ECO:0000256" key="10">
    <source>
        <dbReference type="ARBA" id="ARBA00023136"/>
    </source>
</evidence>
<evidence type="ECO:0000256" key="5">
    <source>
        <dbReference type="ARBA" id="ARBA00022679"/>
    </source>
</evidence>
<keyword evidence="5" id="KW-0808">Transferase</keyword>
<dbReference type="Pfam" id="PF13755">
    <property type="entry name" value="Sensor_TM1"/>
    <property type="match status" value="1"/>
</dbReference>
<dbReference type="Gene3D" id="1.10.287.130">
    <property type="match status" value="1"/>
</dbReference>
<dbReference type="EC" id="2.7.13.3" evidence="3"/>
<feature type="region of interest" description="Disordered" evidence="11">
    <location>
        <begin position="1"/>
        <end position="285"/>
    </location>
</feature>
<dbReference type="SUPFAM" id="SSF55874">
    <property type="entry name" value="ATPase domain of HSP90 chaperone/DNA topoisomerase II/histidine kinase"/>
    <property type="match status" value="1"/>
</dbReference>
<feature type="domain" description="HAMP" evidence="14">
    <location>
        <begin position="540"/>
        <end position="600"/>
    </location>
</feature>
<protein>
    <recommendedName>
        <fullName evidence="3">histidine kinase</fullName>
        <ecNumber evidence="3">2.7.13.3</ecNumber>
    </recommendedName>
</protein>
<feature type="domain" description="Histidine kinase" evidence="13">
    <location>
        <begin position="608"/>
        <end position="829"/>
    </location>
</feature>
<dbReference type="CDD" id="cd00082">
    <property type="entry name" value="HisKA"/>
    <property type="match status" value="1"/>
</dbReference>
<feature type="compositionally biased region" description="Low complexity" evidence="11">
    <location>
        <begin position="177"/>
        <end position="200"/>
    </location>
</feature>
<dbReference type="CDD" id="cd06225">
    <property type="entry name" value="HAMP"/>
    <property type="match status" value="1"/>
</dbReference>
<dbReference type="SMART" id="SM00304">
    <property type="entry name" value="HAMP"/>
    <property type="match status" value="1"/>
</dbReference>
<feature type="compositionally biased region" description="Low complexity" evidence="11">
    <location>
        <begin position="442"/>
        <end position="455"/>
    </location>
</feature>
<comment type="catalytic activity">
    <reaction evidence="1">
        <text>ATP + protein L-histidine = ADP + protein N-phospho-L-histidine.</text>
        <dbReference type="EC" id="2.7.13.3"/>
    </reaction>
</comment>
<dbReference type="PRINTS" id="PR00344">
    <property type="entry name" value="BCTRLSENSOR"/>
</dbReference>
<feature type="compositionally biased region" description="Low complexity" evidence="11">
    <location>
        <begin position="20"/>
        <end position="30"/>
    </location>
</feature>
<feature type="compositionally biased region" description="Low complexity" evidence="11">
    <location>
        <begin position="242"/>
        <end position="273"/>
    </location>
</feature>
<keyword evidence="16" id="KW-1185">Reference proteome</keyword>
<evidence type="ECO:0000256" key="8">
    <source>
        <dbReference type="ARBA" id="ARBA00022989"/>
    </source>
</evidence>
<dbReference type="InterPro" id="IPR003594">
    <property type="entry name" value="HATPase_dom"/>
</dbReference>
<name>A0A5B8FTS8_9RHOB</name>
<dbReference type="Pfam" id="PF00512">
    <property type="entry name" value="HisKA"/>
    <property type="match status" value="1"/>
</dbReference>
<sequence>MSPPRVTRPEPVDASPPAQPGTAPGRGAPTPDAPFPRGAAPRRDTPPSGALPGHPGLPSGQDAPLFRPPGSAPSPGLPASAQDTPASRARPAGHPGAAPAPGTPGTASAQDAPTSGVHPSAHSGDAPAPRIPGTPSAQHAPTSRTRPAAHPGAAPAPRIPGTPSAQAAQTSGARLSGPRGAAPDVPAPGAALPGLTGVAARQDGGHASGASAMTGVETVREGSPRRAGTGAQPGAGEGGRDAAGLPAAPRPQAGRAGPPGHADPGAGTPASWPGPGGRGRAAAALRAAERVRRPGLSGLWRGFRSPLARRIIGINMIALGALVCGILSLTRFEDALLRERSSALATEARLVAGTLALRPGRTLADRIHPALEQARLFQRVSGSRLQLFDETGAVVLDTGEEPVSLPDLSAPLPAALPDELSGPARPDLLSRIGALIEPGDSPATPDTPRTATPGDTRPDPRVKAALLGRPSIYHEPNSERQTIIAAAIPIETAEGIIGVVRVATRRGDIDEMIRYERNRIFQMGVVAAAVSVLLSLVLANTIALPIRRLAAAAERGQGRSTRILDPGRIHIPDLTARRDEIGDLSGAMRRMTAALVERVEDTERFAADVAHEIRNPLTSLRSAVETLRVAPEGGAARRRLMQVIETDVMRLDRLVTDISNSSRLDSEMVREERAVFSMTGLLRMVVEVQAPPARGRVGQLFADLPAEPLGLSGIESRLAQVFINLIDNALSFLPPGGTVVVSAAPHGTREVMVSVCDTGPGLPPENLDDIFRRFYSERPERDFGGHSGLGLSISRQIVDAHGGRIWAENRPPRPDGSPGGACFRVVLPQ</sequence>
<keyword evidence="8 12" id="KW-1133">Transmembrane helix</keyword>
<dbReference type="EMBL" id="CP040818">
    <property type="protein sequence ID" value="QDL92186.1"/>
    <property type="molecule type" value="Genomic_DNA"/>
</dbReference>
<dbReference type="InterPro" id="IPR004358">
    <property type="entry name" value="Sig_transdc_His_kin-like_C"/>
</dbReference>
<dbReference type="InterPro" id="IPR036097">
    <property type="entry name" value="HisK_dim/P_sf"/>
</dbReference>